<dbReference type="AlphaFoldDB" id="A0AAV5QH85"/>
<dbReference type="GeneID" id="90071941"/>
<evidence type="ECO:0000313" key="3">
    <source>
        <dbReference type="EMBL" id="GMM33962.1"/>
    </source>
</evidence>
<feature type="coiled-coil region" evidence="1">
    <location>
        <begin position="23"/>
        <end position="50"/>
    </location>
</feature>
<evidence type="ECO:0000256" key="2">
    <source>
        <dbReference type="SAM" id="MobiDB-lite"/>
    </source>
</evidence>
<feature type="compositionally biased region" description="Polar residues" evidence="2">
    <location>
        <begin position="162"/>
        <end position="181"/>
    </location>
</feature>
<reference evidence="3 4" key="1">
    <citation type="journal article" date="2023" name="Elife">
        <title>Identification of key yeast species and microbe-microbe interactions impacting larval growth of Drosophila in the wild.</title>
        <authorList>
            <person name="Mure A."/>
            <person name="Sugiura Y."/>
            <person name="Maeda R."/>
            <person name="Honda K."/>
            <person name="Sakurai N."/>
            <person name="Takahashi Y."/>
            <person name="Watada M."/>
            <person name="Katoh T."/>
            <person name="Gotoh A."/>
            <person name="Gotoh Y."/>
            <person name="Taniguchi I."/>
            <person name="Nakamura K."/>
            <person name="Hayashi T."/>
            <person name="Katayama T."/>
            <person name="Uemura T."/>
            <person name="Hattori Y."/>
        </authorList>
    </citation>
    <scope>NUCLEOTIDE SEQUENCE [LARGE SCALE GENOMIC DNA]</scope>
    <source>
        <strain evidence="3 4">SC-9</strain>
    </source>
</reference>
<accession>A0AAV5QH85</accession>
<keyword evidence="1" id="KW-0175">Coiled coil</keyword>
<protein>
    <submittedName>
        <fullName evidence="3">Uncharacterized protein</fullName>
    </submittedName>
</protein>
<dbReference type="EMBL" id="BTFZ01000002">
    <property type="protein sequence ID" value="GMM33962.1"/>
    <property type="molecule type" value="Genomic_DNA"/>
</dbReference>
<feature type="region of interest" description="Disordered" evidence="2">
    <location>
        <begin position="159"/>
        <end position="181"/>
    </location>
</feature>
<gene>
    <name evidence="3" type="ORF">DASC09_012870</name>
</gene>
<name>A0AAV5QH85_9ASCO</name>
<evidence type="ECO:0000313" key="4">
    <source>
        <dbReference type="Proteomes" id="UP001360560"/>
    </source>
</evidence>
<proteinExistence type="predicted"/>
<dbReference type="Proteomes" id="UP001360560">
    <property type="component" value="Unassembled WGS sequence"/>
</dbReference>
<evidence type="ECO:0000256" key="1">
    <source>
        <dbReference type="SAM" id="Coils"/>
    </source>
</evidence>
<keyword evidence="4" id="KW-1185">Reference proteome</keyword>
<dbReference type="RefSeq" id="XP_064850962.1">
    <property type="nucleotide sequence ID" value="XM_064994890.1"/>
</dbReference>
<comment type="caution">
    <text evidence="3">The sequence shown here is derived from an EMBL/GenBank/DDBJ whole genome shotgun (WGS) entry which is preliminary data.</text>
</comment>
<sequence length="181" mass="20271">MNQKQRQTAQIQLAKFDASRINISHTLDEIRATKEQIDRVRQELNSFLTQFASVPDSCEEEAFYHAAAKKMFDLRESLEIHLNRYNNLLPIIELARQANGFASQKFEIVTLHTVVSGKSYSKALPKKLLSQNSRPKITASANSFKAPGNKIMKHVNNGGQMGTNPKSFTVNASSPTQPIVL</sequence>
<organism evidence="3 4">
    <name type="scientific">Saccharomycopsis crataegensis</name>
    <dbReference type="NCBI Taxonomy" id="43959"/>
    <lineage>
        <taxon>Eukaryota</taxon>
        <taxon>Fungi</taxon>
        <taxon>Dikarya</taxon>
        <taxon>Ascomycota</taxon>
        <taxon>Saccharomycotina</taxon>
        <taxon>Saccharomycetes</taxon>
        <taxon>Saccharomycopsidaceae</taxon>
        <taxon>Saccharomycopsis</taxon>
    </lineage>
</organism>